<dbReference type="GO" id="GO:0016413">
    <property type="term" value="F:O-acetyltransferase activity"/>
    <property type="evidence" value="ECO:0007669"/>
    <property type="project" value="InterPro"/>
</dbReference>
<keyword evidence="11" id="KW-1185">Reference proteome</keyword>
<reference evidence="10" key="2">
    <citation type="submission" date="2023-05" db="EMBL/GenBank/DDBJ databases">
        <authorList>
            <person name="Schelkunov M.I."/>
        </authorList>
    </citation>
    <scope>NUCLEOTIDE SEQUENCE</scope>
    <source>
        <strain evidence="10">Hsosn_3</strain>
        <tissue evidence="10">Leaf</tissue>
    </source>
</reference>
<dbReference type="PANTHER" id="PTHR32285:SF242">
    <property type="entry name" value="PMR5_CAS1P GDSL_SGNH-LIKE ACYL-ESTERASE FAMILY PROTEIN"/>
    <property type="match status" value="1"/>
</dbReference>
<comment type="similarity">
    <text evidence="2">Belongs to the PC-esterase family. TBL subfamily.</text>
</comment>
<evidence type="ECO:0000313" key="10">
    <source>
        <dbReference type="EMBL" id="KAK1390760.1"/>
    </source>
</evidence>
<dbReference type="InterPro" id="IPR029962">
    <property type="entry name" value="TBL"/>
</dbReference>
<feature type="domain" description="Trichome birefringence-like N-terminal" evidence="9">
    <location>
        <begin position="165"/>
        <end position="218"/>
    </location>
</feature>
<reference evidence="10" key="1">
    <citation type="submission" date="2023-02" db="EMBL/GenBank/DDBJ databases">
        <title>Genome of toxic invasive species Heracleum sosnowskyi carries increased number of genes despite the absence of recent whole-genome duplications.</title>
        <authorList>
            <person name="Schelkunov M."/>
            <person name="Shtratnikova V."/>
            <person name="Makarenko M."/>
            <person name="Klepikova A."/>
            <person name="Omelchenko D."/>
            <person name="Novikova G."/>
            <person name="Obukhova E."/>
            <person name="Bogdanov V."/>
            <person name="Penin A."/>
            <person name="Logacheva M."/>
        </authorList>
    </citation>
    <scope>NUCLEOTIDE SEQUENCE</scope>
    <source>
        <strain evidence="10">Hsosn_3</strain>
        <tissue evidence="10">Leaf</tissue>
    </source>
</reference>
<evidence type="ECO:0000313" key="11">
    <source>
        <dbReference type="Proteomes" id="UP001237642"/>
    </source>
</evidence>
<sequence length="526" mass="61525">MSDSPTSRTRSVLSLERSNNNNTNNHFFNIFATRRSTTFACTITVFFILSTIFFVFSHLTYNSSPVFVRYIIENRSHLSTFFSQLFPTTTANASNFYPDTKALSTNVPPMNFYTNNASSPEFSPETGGFSKRNNESVSDLYTEYGTSDLISMVNSSAKELERLIKCDLFNGSWVEDHDQLPMYPPGSCPFIDESFDCFRNKRPDNGYQRYRWQPRDCNIPRWNGRHMLELSRGKRIVFVGDSLNRNMWESMVCMLRNSVVNKSNVYEASGKVHFRTEGSYSFLFTNYNLSVEFFRSTFLVQEWEMPDGNGAYKETLRIDLIDNSSQRYQKADVLIFNTGHWWTHAKTTSGKGYYQEGNHVYDELDGLEAYRRALETWARWIDSNVKFTKSLLFFRSYSPSHFRGGQWNSGGQCDNETEPIKNEKYINIEDFSPYLNTLEKVLKKMKTATYYLNITRMTDFRKDAHPSIFTKPNLTEEERRSPERFQDCTHWCLPGVPDTWNEIVYAHMLRKYYLEQKGKQKGRPKQ</sequence>
<evidence type="ECO:0000256" key="2">
    <source>
        <dbReference type="ARBA" id="ARBA00007727"/>
    </source>
</evidence>
<dbReference type="EMBL" id="JAUIZM010000004">
    <property type="protein sequence ID" value="KAK1390760.1"/>
    <property type="molecule type" value="Genomic_DNA"/>
</dbReference>
<dbReference type="PANTHER" id="PTHR32285">
    <property type="entry name" value="PROTEIN TRICHOME BIREFRINGENCE-LIKE 9-RELATED"/>
    <property type="match status" value="1"/>
</dbReference>
<dbReference type="InterPro" id="IPR025846">
    <property type="entry name" value="TBL_N"/>
</dbReference>
<gene>
    <name evidence="10" type="ORF">POM88_018938</name>
</gene>
<evidence type="ECO:0000256" key="7">
    <source>
        <dbReference type="SAM" id="Phobius"/>
    </source>
</evidence>
<evidence type="ECO:0000259" key="8">
    <source>
        <dbReference type="Pfam" id="PF13839"/>
    </source>
</evidence>
<evidence type="ECO:0000256" key="5">
    <source>
        <dbReference type="ARBA" id="ARBA00022989"/>
    </source>
</evidence>
<dbReference type="InterPro" id="IPR026057">
    <property type="entry name" value="TBL_C"/>
</dbReference>
<feature type="domain" description="Trichome birefringence-like C-terminal" evidence="8">
    <location>
        <begin position="219"/>
        <end position="506"/>
    </location>
</feature>
<keyword evidence="4" id="KW-0735">Signal-anchor</keyword>
<comment type="caution">
    <text evidence="10">The sequence shown here is derived from an EMBL/GenBank/DDBJ whole genome shotgun (WGS) entry which is preliminary data.</text>
</comment>
<dbReference type="Pfam" id="PF13839">
    <property type="entry name" value="PC-Esterase"/>
    <property type="match status" value="1"/>
</dbReference>
<keyword evidence="5 7" id="KW-1133">Transmembrane helix</keyword>
<dbReference type="GO" id="GO:0005794">
    <property type="term" value="C:Golgi apparatus"/>
    <property type="evidence" value="ECO:0007669"/>
    <property type="project" value="TreeGrafter"/>
</dbReference>
<keyword evidence="6 7" id="KW-0472">Membrane</keyword>
<dbReference type="Pfam" id="PF14416">
    <property type="entry name" value="PMR5N"/>
    <property type="match status" value="1"/>
</dbReference>
<dbReference type="AlphaFoldDB" id="A0AAD8IVA7"/>
<keyword evidence="3 7" id="KW-0812">Transmembrane</keyword>
<evidence type="ECO:0000256" key="6">
    <source>
        <dbReference type="ARBA" id="ARBA00023136"/>
    </source>
</evidence>
<evidence type="ECO:0000256" key="3">
    <source>
        <dbReference type="ARBA" id="ARBA00022692"/>
    </source>
</evidence>
<accession>A0AAD8IVA7</accession>
<organism evidence="10 11">
    <name type="scientific">Heracleum sosnowskyi</name>
    <dbReference type="NCBI Taxonomy" id="360622"/>
    <lineage>
        <taxon>Eukaryota</taxon>
        <taxon>Viridiplantae</taxon>
        <taxon>Streptophyta</taxon>
        <taxon>Embryophyta</taxon>
        <taxon>Tracheophyta</taxon>
        <taxon>Spermatophyta</taxon>
        <taxon>Magnoliopsida</taxon>
        <taxon>eudicotyledons</taxon>
        <taxon>Gunneridae</taxon>
        <taxon>Pentapetalae</taxon>
        <taxon>asterids</taxon>
        <taxon>campanulids</taxon>
        <taxon>Apiales</taxon>
        <taxon>Apiaceae</taxon>
        <taxon>Apioideae</taxon>
        <taxon>apioid superclade</taxon>
        <taxon>Tordylieae</taxon>
        <taxon>Tordyliinae</taxon>
        <taxon>Heracleum</taxon>
    </lineage>
</organism>
<comment type="subcellular location">
    <subcellularLocation>
        <location evidence="1">Membrane</location>
        <topology evidence="1">Single-pass membrane protein</topology>
    </subcellularLocation>
</comment>
<evidence type="ECO:0000256" key="1">
    <source>
        <dbReference type="ARBA" id="ARBA00004167"/>
    </source>
</evidence>
<proteinExistence type="inferred from homology"/>
<evidence type="ECO:0000256" key="4">
    <source>
        <dbReference type="ARBA" id="ARBA00022968"/>
    </source>
</evidence>
<dbReference type="GO" id="GO:0016020">
    <property type="term" value="C:membrane"/>
    <property type="evidence" value="ECO:0007669"/>
    <property type="project" value="UniProtKB-SubCell"/>
</dbReference>
<feature type="transmembrane region" description="Helical" evidence="7">
    <location>
        <begin position="39"/>
        <end position="61"/>
    </location>
</feature>
<protein>
    <submittedName>
        <fullName evidence="10">Protein trichome birefringence</fullName>
    </submittedName>
</protein>
<evidence type="ECO:0000259" key="9">
    <source>
        <dbReference type="Pfam" id="PF14416"/>
    </source>
</evidence>
<dbReference type="Proteomes" id="UP001237642">
    <property type="component" value="Unassembled WGS sequence"/>
</dbReference>
<name>A0AAD8IVA7_9APIA</name>